<keyword evidence="3" id="KW-1185">Reference proteome</keyword>
<evidence type="ECO:0000259" key="1">
    <source>
        <dbReference type="Pfam" id="PF13625"/>
    </source>
</evidence>
<evidence type="ECO:0000313" key="2">
    <source>
        <dbReference type="EMBL" id="PZE22538.1"/>
    </source>
</evidence>
<proteinExistence type="predicted"/>
<dbReference type="EMBL" id="NHRJ02000001">
    <property type="protein sequence ID" value="PZE22538.1"/>
    <property type="molecule type" value="Genomic_DNA"/>
</dbReference>
<sequence>MNHTFYFGKMPQELRRTIEAQPAYAAWLDRGRTLLSIWSDRTIMAGIYEQMTPTEKSVLHIVVGSIGTEPFDWIRLEKLTSSVMSGAEAKVGFLLLLRKGLIYMFRKSWGEHVYALAEDALVLWQEILFQAELSDCLPADCAGVEPVDSRFSSLASLIFDTLVFIGQQELRLTKNGTLHKKQLVKWEQITDLTAESFSGLNLKYAHPEVYPVQLAVMMEFLHKLRLVEQHEDMLCLSAPGLHSWLALSEHEQSRRLYAIWRTAVWPGPAWLQHAAILLERQPPDRWFTVMSVLNWLRAQGMLSAFGDLSETALGVRIEQEWMAPLLAFGFIEQGRDDTTAGAALYRWCSHPVWAVEEPAGDSRFYVQPDFEVLLPPAVSHAVRWELAVIAQKLKCDQVSVYKLTKESIQCGLEHGRRLEDTLLFLERHAMYGIPENVRHTLEQWAKPFGKVQLAQVLLLRCQDDDVAEAIGKLPDVESCLIERLGPRAWIIRAEQLKLLAAQLEKAGWMPGKMTLLDSGGGLSVNTSRQESGGFSLDTSRQDGGGKPLFPMALPPSGTAGPAVAGGDRLFTAAPGFIFSRHALVHLDMETKVPEIRDLYPGLHQLPQSWLKDYRRYHDSTRREIVEKALEWQAALQVRHSGRDQVIAPRKLQDTRGTWSVTGLERSQLEEVCLFPNDWQEMKIILPGINENN</sequence>
<comment type="caution">
    <text evidence="2">The sequence shown here is derived from an EMBL/GenBank/DDBJ whole genome shotgun (WGS) entry which is preliminary data.</text>
</comment>
<evidence type="ECO:0000313" key="3">
    <source>
        <dbReference type="Proteomes" id="UP000214746"/>
    </source>
</evidence>
<reference evidence="2" key="1">
    <citation type="submission" date="2018-06" db="EMBL/GenBank/DDBJ databases">
        <title>Paenibacillus xerothermodurans sp. nov. an extremely dry heat resistant spore forming bacterium isolated from the soil of Cape Canaveral, Florida.</title>
        <authorList>
            <person name="Seuylemezian A."/>
            <person name="Kaur N."/>
            <person name="Patil P."/>
            <person name="Patil P."/>
            <person name="Mayilraj S."/>
            <person name="Vaishampayan P."/>
        </authorList>
    </citation>
    <scope>NUCLEOTIDE SEQUENCE [LARGE SCALE GENOMIC DNA]</scope>
    <source>
        <strain evidence="2">ATCC 27380</strain>
    </source>
</reference>
<organism evidence="2 3">
    <name type="scientific">Paenibacillus xerothermodurans</name>
    <dbReference type="NCBI Taxonomy" id="1977292"/>
    <lineage>
        <taxon>Bacteria</taxon>
        <taxon>Bacillati</taxon>
        <taxon>Bacillota</taxon>
        <taxon>Bacilli</taxon>
        <taxon>Bacillales</taxon>
        <taxon>Paenibacillaceae</taxon>
        <taxon>Paenibacillus</taxon>
    </lineage>
</organism>
<name>A0A2W1P647_PAEXE</name>
<accession>A0A2W1P647</accession>
<protein>
    <recommendedName>
        <fullName evidence="1">Helicase XPB/Ssl2 N-terminal domain-containing protein</fullName>
    </recommendedName>
</protein>
<gene>
    <name evidence="2" type="ORF">CBW46_001790</name>
</gene>
<dbReference type="RefSeq" id="WP_089198308.1">
    <property type="nucleotide sequence ID" value="NZ_NHRJ02000001.1"/>
</dbReference>
<dbReference type="Proteomes" id="UP000214746">
    <property type="component" value="Unassembled WGS sequence"/>
</dbReference>
<feature type="domain" description="Helicase XPB/Ssl2 N-terminal" evidence="1">
    <location>
        <begin position="365"/>
        <end position="484"/>
    </location>
</feature>
<dbReference type="Pfam" id="PF13625">
    <property type="entry name" value="Helicase_C_3"/>
    <property type="match status" value="1"/>
</dbReference>
<dbReference type="AlphaFoldDB" id="A0A2W1P647"/>
<dbReference type="OrthoDB" id="2987331at2"/>
<dbReference type="InterPro" id="IPR032830">
    <property type="entry name" value="XPB/Ssl2_N"/>
</dbReference>